<dbReference type="EMBL" id="JACSEA010000006">
    <property type="protein sequence ID" value="KAF7399076.1"/>
    <property type="molecule type" value="Genomic_DNA"/>
</dbReference>
<evidence type="ECO:0000313" key="2">
    <source>
        <dbReference type="EMBL" id="KAF7399076.1"/>
    </source>
</evidence>
<keyword evidence="3" id="KW-1185">Reference proteome</keyword>
<protein>
    <submittedName>
        <fullName evidence="2">Uncharacterized protein</fullName>
    </submittedName>
</protein>
<organism evidence="2 3">
    <name type="scientific">Vespula vulgaris</name>
    <name type="common">Yellow jacket</name>
    <name type="synonym">Wasp</name>
    <dbReference type="NCBI Taxonomy" id="7454"/>
    <lineage>
        <taxon>Eukaryota</taxon>
        <taxon>Metazoa</taxon>
        <taxon>Ecdysozoa</taxon>
        <taxon>Arthropoda</taxon>
        <taxon>Hexapoda</taxon>
        <taxon>Insecta</taxon>
        <taxon>Pterygota</taxon>
        <taxon>Neoptera</taxon>
        <taxon>Endopterygota</taxon>
        <taxon>Hymenoptera</taxon>
        <taxon>Apocrita</taxon>
        <taxon>Aculeata</taxon>
        <taxon>Vespoidea</taxon>
        <taxon>Vespidae</taxon>
        <taxon>Vespinae</taxon>
        <taxon>Vespula</taxon>
    </lineage>
</organism>
<dbReference type="AlphaFoldDB" id="A0A834K834"/>
<comment type="caution">
    <text evidence="2">The sequence shown here is derived from an EMBL/GenBank/DDBJ whole genome shotgun (WGS) entry which is preliminary data.</text>
</comment>
<evidence type="ECO:0000313" key="3">
    <source>
        <dbReference type="Proteomes" id="UP000614350"/>
    </source>
</evidence>
<sequence length="70" mass="7880">MAMRVASNIAKPLLRVRMKFVGKFLSMVRPHGRKIPPYVGGRSEGLVTDRSSRLLKTGQPQAQMRTPSRM</sequence>
<dbReference type="Proteomes" id="UP000614350">
    <property type="component" value="Unassembled WGS sequence"/>
</dbReference>
<name>A0A834K834_VESVU</name>
<reference evidence="2" key="1">
    <citation type="journal article" date="2020" name="G3 (Bethesda)">
        <title>High-Quality Assemblies for Three Invasive Social Wasps from the &lt;i&gt;Vespula&lt;/i&gt; Genus.</title>
        <authorList>
            <person name="Harrop T.W.R."/>
            <person name="Guhlin J."/>
            <person name="McLaughlin G.M."/>
            <person name="Permina E."/>
            <person name="Stockwell P."/>
            <person name="Gilligan J."/>
            <person name="Le Lec M.F."/>
            <person name="Gruber M.A.M."/>
            <person name="Quinn O."/>
            <person name="Lovegrove M."/>
            <person name="Duncan E.J."/>
            <person name="Remnant E.J."/>
            <person name="Van Eeckhoven J."/>
            <person name="Graham B."/>
            <person name="Knapp R.A."/>
            <person name="Langford K.W."/>
            <person name="Kronenberg Z."/>
            <person name="Press M.O."/>
            <person name="Eacker S.M."/>
            <person name="Wilson-Rankin E.E."/>
            <person name="Purcell J."/>
            <person name="Lester P.J."/>
            <person name="Dearden P.K."/>
        </authorList>
    </citation>
    <scope>NUCLEOTIDE SEQUENCE</scope>
    <source>
        <strain evidence="2">Marl-1</strain>
    </source>
</reference>
<accession>A0A834K834</accession>
<proteinExistence type="predicted"/>
<gene>
    <name evidence="2" type="ORF">HZH66_006973</name>
</gene>
<feature type="region of interest" description="Disordered" evidence="1">
    <location>
        <begin position="39"/>
        <end position="70"/>
    </location>
</feature>
<feature type="compositionally biased region" description="Polar residues" evidence="1">
    <location>
        <begin position="58"/>
        <end position="70"/>
    </location>
</feature>
<evidence type="ECO:0000256" key="1">
    <source>
        <dbReference type="SAM" id="MobiDB-lite"/>
    </source>
</evidence>